<dbReference type="Proteomes" id="UP000000599">
    <property type="component" value="Chromosome G"/>
</dbReference>
<dbReference type="AlphaFoldDB" id="Q6BJ30"/>
<dbReference type="HOGENOM" id="CLU_011125_2_0_1"/>
<dbReference type="OrthoDB" id="441660at2759"/>
<feature type="transmembrane region" description="Helical" evidence="1">
    <location>
        <begin position="440"/>
        <end position="461"/>
    </location>
</feature>
<keyword evidence="1" id="KW-1133">Transmembrane helix</keyword>
<dbReference type="PANTHER" id="PTHR31331:SF1">
    <property type="entry name" value="CYSTEINE RICH SECRETORY PROTEIN LCCL DOMAIN CONTAINING 2"/>
    <property type="match status" value="1"/>
</dbReference>
<evidence type="ECO:0000256" key="1">
    <source>
        <dbReference type="SAM" id="Phobius"/>
    </source>
</evidence>
<dbReference type="EMBL" id="CR382139">
    <property type="protein sequence ID" value="CAG90250.2"/>
    <property type="molecule type" value="Genomic_DNA"/>
</dbReference>
<keyword evidence="1" id="KW-0812">Transmembrane</keyword>
<dbReference type="InParanoid" id="Q6BJ30"/>
<feature type="domain" description="LCCL" evidence="2">
    <location>
        <begin position="170"/>
        <end position="269"/>
    </location>
</feature>
<dbReference type="InterPro" id="IPR004043">
    <property type="entry name" value="LCCL"/>
</dbReference>
<protein>
    <submittedName>
        <fullName evidence="3">DEHA2G05632p</fullName>
    </submittedName>
</protein>
<keyword evidence="4" id="KW-1185">Reference proteome</keyword>
<feature type="transmembrane region" description="Helical" evidence="1">
    <location>
        <begin position="100"/>
        <end position="121"/>
    </location>
</feature>
<dbReference type="eggNOG" id="ENOG502QUEX">
    <property type="taxonomic scope" value="Eukaryota"/>
</dbReference>
<evidence type="ECO:0000313" key="4">
    <source>
        <dbReference type="Proteomes" id="UP000000599"/>
    </source>
</evidence>
<name>Q6BJ30_DEBHA</name>
<gene>
    <name evidence="3" type="ordered locus">DEHA2G05632g</name>
</gene>
<organism evidence="3 4">
    <name type="scientific">Debaryomyces hansenii (strain ATCC 36239 / CBS 767 / BCRC 21394 / JCM 1990 / NBRC 0083 / IGC 2968)</name>
    <name type="common">Yeast</name>
    <name type="synonym">Torulaspora hansenii</name>
    <dbReference type="NCBI Taxonomy" id="284592"/>
    <lineage>
        <taxon>Eukaryota</taxon>
        <taxon>Fungi</taxon>
        <taxon>Dikarya</taxon>
        <taxon>Ascomycota</taxon>
        <taxon>Saccharomycotina</taxon>
        <taxon>Pichiomycetes</taxon>
        <taxon>Debaryomycetaceae</taxon>
        <taxon>Debaryomyces</taxon>
    </lineage>
</organism>
<dbReference type="OMA" id="HWDKTVL"/>
<dbReference type="GeneID" id="2904668"/>
<dbReference type="PANTHER" id="PTHR31331">
    <property type="entry name" value="LCCL DOMAIN PROTEIN (AFU_ORTHOLOGUE AFUA_5G08630)"/>
    <property type="match status" value="1"/>
</dbReference>
<dbReference type="FunCoup" id="Q6BJ30">
    <property type="interactions" value="10"/>
</dbReference>
<keyword evidence="1" id="KW-0472">Membrane</keyword>
<dbReference type="Gene3D" id="2.170.130.20">
    <property type="entry name" value="LCCL-like domain"/>
    <property type="match status" value="1"/>
</dbReference>
<evidence type="ECO:0000259" key="2">
    <source>
        <dbReference type="Pfam" id="PF03815"/>
    </source>
</evidence>
<dbReference type="Pfam" id="PF03815">
    <property type="entry name" value="LCCL"/>
    <property type="match status" value="1"/>
</dbReference>
<dbReference type="RefSeq" id="XP_461791.2">
    <property type="nucleotide sequence ID" value="XM_461791.2"/>
</dbReference>
<evidence type="ECO:0000313" key="3">
    <source>
        <dbReference type="EMBL" id="CAG90250.2"/>
    </source>
</evidence>
<feature type="transmembrane region" description="Helical" evidence="1">
    <location>
        <begin position="358"/>
        <end position="380"/>
    </location>
</feature>
<reference evidence="3 4" key="1">
    <citation type="journal article" date="2004" name="Nature">
        <title>Genome evolution in yeasts.</title>
        <authorList>
            <consortium name="Genolevures"/>
            <person name="Dujon B."/>
            <person name="Sherman D."/>
            <person name="Fischer G."/>
            <person name="Durrens P."/>
            <person name="Casaregola S."/>
            <person name="Lafontaine I."/>
            <person name="de Montigny J."/>
            <person name="Marck C."/>
            <person name="Neuveglise C."/>
            <person name="Talla E."/>
            <person name="Goffard N."/>
            <person name="Frangeul L."/>
            <person name="Aigle M."/>
            <person name="Anthouard V."/>
            <person name="Babour A."/>
            <person name="Barbe V."/>
            <person name="Barnay S."/>
            <person name="Blanchin S."/>
            <person name="Beckerich J.M."/>
            <person name="Beyne E."/>
            <person name="Bleykasten C."/>
            <person name="Boisrame A."/>
            <person name="Boyer J."/>
            <person name="Cattolico L."/>
            <person name="Confanioleri F."/>
            <person name="de Daruvar A."/>
            <person name="Despons L."/>
            <person name="Fabre E."/>
            <person name="Fairhead C."/>
            <person name="Ferry-Dumazet H."/>
            <person name="Groppi A."/>
            <person name="Hantraye F."/>
            <person name="Hennequin C."/>
            <person name="Jauniaux N."/>
            <person name="Joyet P."/>
            <person name="Kachouri R."/>
            <person name="Kerrest A."/>
            <person name="Koszul R."/>
            <person name="Lemaire M."/>
            <person name="Lesur I."/>
            <person name="Ma L."/>
            <person name="Muller H."/>
            <person name="Nicaud J.M."/>
            <person name="Nikolski M."/>
            <person name="Oztas S."/>
            <person name="Ozier-Kalogeropoulos O."/>
            <person name="Pellenz S."/>
            <person name="Potier S."/>
            <person name="Richard G.F."/>
            <person name="Straub M.L."/>
            <person name="Suleau A."/>
            <person name="Swennene D."/>
            <person name="Tekaia F."/>
            <person name="Wesolowski-Louvel M."/>
            <person name="Westhof E."/>
            <person name="Wirth B."/>
            <person name="Zeniou-Meyer M."/>
            <person name="Zivanovic I."/>
            <person name="Bolotin-Fukuhara M."/>
            <person name="Thierry A."/>
            <person name="Bouchier C."/>
            <person name="Caudron B."/>
            <person name="Scarpelli C."/>
            <person name="Gaillardin C."/>
            <person name="Weissenbach J."/>
            <person name="Wincker P."/>
            <person name="Souciet J.L."/>
        </authorList>
    </citation>
    <scope>NUCLEOTIDE SEQUENCE [LARGE SCALE GENOMIC DNA]</scope>
    <source>
        <strain evidence="4">ATCC 36239 / CBS 767 / BCRC 21394 / JCM 1990 / NBRC 0083 / IGC 2968</strain>
    </source>
</reference>
<feature type="transmembrane region" description="Helical" evidence="1">
    <location>
        <begin position="401"/>
        <end position="420"/>
    </location>
</feature>
<dbReference type="STRING" id="284592.Q6BJ30"/>
<feature type="transmembrane region" description="Helical" evidence="1">
    <location>
        <begin position="473"/>
        <end position="493"/>
    </location>
</feature>
<dbReference type="SUPFAM" id="SSF69848">
    <property type="entry name" value="LCCL domain"/>
    <property type="match status" value="1"/>
</dbReference>
<dbReference type="InterPro" id="IPR036609">
    <property type="entry name" value="LCCL_sf"/>
</dbReference>
<accession>Q6BJ30</accession>
<proteinExistence type="predicted"/>
<dbReference type="InterPro" id="IPR051957">
    <property type="entry name" value="CRISP-LCCL_domain"/>
</dbReference>
<dbReference type="KEGG" id="dha:DEHA2G05632g"/>
<sequence>MTQITDPEISGATNEDIVLDTFSDNRSTMDPDDDSSDPIRIIDQETEFFFDDSIKGKLKQFFYKLWNGPTVPEDNPPRRIQVFLKMEEFPERFNKGISKALRITGLILYLSLWFLVCYRILLPYMTIPPGMSNNPDVTVIPLSCQSQSHFWRGKNAACGLDGELCPSFDGDEKEIIFRCPALCDRSSWTYSLIPIGDQRIKYRGYFVGGGEDPDSHAEILTKPYRADSYPCGAAVHAGVVSPFFGGCARISYSNNGESYFPSTSGHYGVGESIPFLSFFQSSYFFKKLVSGTGSSGGYSHCYDPRLLVLVINIILGLPIVYLASGATMFWIINFVGFWTICLATDPPYTVNASDHDSFANLLSIGLERFLPSSFILYVLWHSSAKRTLSDPPPDIDAKPSPLSRLILWYPLFWLGVLNNITFDRLPVDRLTISDLKEQAGALIAVTSIITTIGTCAVIQAYKIWLSGRFRKYLVIYVSFILGLVFLGQLPGLSLRIHHYILAMLLIPGCATRGRTALAFQGILLGLFLSGSSRWGLASIAETVDSLKRDDPRGKILPPEFTGFNVTSGILNWKFADDSSMSSIEKTINSKFNGVSLLINDIERYVDKRKESLNLIDLFKKSTDLKDSIKNALKQGYKDKDGNILMYLRIGKKVLGSEVYSDFSNAGILKWPSGEFTKPQPGVT</sequence>
<dbReference type="VEuPathDB" id="FungiDB:DEHA2G05632g"/>
<feature type="transmembrane region" description="Helical" evidence="1">
    <location>
        <begin position="306"/>
        <end position="338"/>
    </location>
</feature>